<reference evidence="3 4" key="1">
    <citation type="journal article" date="2014" name="Genome Announc.">
        <title>Draft Genome Sequence of Propane- and Butane-Oxidizing Actinobacterium Rhodococcus ruber IEGM 231.</title>
        <authorList>
            <person name="Ivshina I.B."/>
            <person name="Kuyukina M.S."/>
            <person name="Krivoruchko A.V."/>
            <person name="Barbe V."/>
            <person name="Fischer C."/>
        </authorList>
    </citation>
    <scope>NUCLEOTIDE SEQUENCE [LARGE SCALE GENOMIC DNA]</scope>
</reference>
<dbReference type="AlphaFoldDB" id="A0A098BJY1"/>
<dbReference type="InterPro" id="IPR049449">
    <property type="entry name" value="TesB_ACOT8-like_N"/>
</dbReference>
<dbReference type="EMBL" id="CCSD01000053">
    <property type="protein sequence ID" value="CDZ88507.1"/>
    <property type="molecule type" value="Genomic_DNA"/>
</dbReference>
<evidence type="ECO:0000259" key="1">
    <source>
        <dbReference type="Pfam" id="PF13622"/>
    </source>
</evidence>
<dbReference type="Pfam" id="PF13622">
    <property type="entry name" value="4HBT_3"/>
    <property type="match status" value="1"/>
</dbReference>
<dbReference type="SUPFAM" id="SSF54637">
    <property type="entry name" value="Thioesterase/thiol ester dehydrase-isomerase"/>
    <property type="match status" value="2"/>
</dbReference>
<sequence>MTEIAAPPHPFDAAVALEPAEDGHTRGRTSPEYTNMVGPFGGVTAAALLRAVQQHPDRLGDPISLTVNYAGPVADGEFDITLRAVRTNRTNQHWLLELTQDGMVTTTATAVFGTRRDTWSDTELDVPEVPPAETVPARTFPDFIAWARNYEMRFVEGAVPEQDAAEHPDSTTTLWVRDAPVRPLDFPALTALCDVFYPRVFLRRGRYMPAGTVSLTVYFHADAAQLDAQGDDFVLGTARTHRFSQGYFDQAAQLWSRDGTLLATSHQLVYFKD</sequence>
<dbReference type="PANTHER" id="PTHR38110">
    <property type="entry name" value="CHROMOSOME 23, WHOLE GENOME SHOTGUN SEQUENCE"/>
    <property type="match status" value="1"/>
</dbReference>
<dbReference type="InterPro" id="IPR052389">
    <property type="entry name" value="Sec_Metab_Biosynth-Assoc"/>
</dbReference>
<dbReference type="GeneID" id="66835307"/>
<evidence type="ECO:0000313" key="3">
    <source>
        <dbReference type="EMBL" id="CDZ88507.1"/>
    </source>
</evidence>
<feature type="domain" description="Acyl-CoA thioesterase-like C-terminal" evidence="2">
    <location>
        <begin position="135"/>
        <end position="270"/>
    </location>
</feature>
<evidence type="ECO:0000259" key="2">
    <source>
        <dbReference type="Pfam" id="PF20789"/>
    </source>
</evidence>
<accession>A0A098BJY1</accession>
<name>A0A098BJY1_9NOCA</name>
<organism evidence="3 4">
    <name type="scientific">Rhodococcus ruber</name>
    <dbReference type="NCBI Taxonomy" id="1830"/>
    <lineage>
        <taxon>Bacteria</taxon>
        <taxon>Bacillati</taxon>
        <taxon>Actinomycetota</taxon>
        <taxon>Actinomycetes</taxon>
        <taxon>Mycobacteriales</taxon>
        <taxon>Nocardiaceae</taxon>
        <taxon>Rhodococcus</taxon>
    </lineage>
</organism>
<dbReference type="Pfam" id="PF20789">
    <property type="entry name" value="4HBT_3C"/>
    <property type="match status" value="1"/>
</dbReference>
<evidence type="ECO:0000313" key="4">
    <source>
        <dbReference type="Proteomes" id="UP000042997"/>
    </source>
</evidence>
<dbReference type="Proteomes" id="UP000042997">
    <property type="component" value="Unassembled WGS sequence"/>
</dbReference>
<dbReference type="InterPro" id="IPR049450">
    <property type="entry name" value="ACOT8-like_C"/>
</dbReference>
<proteinExistence type="predicted"/>
<dbReference type="InterPro" id="IPR029069">
    <property type="entry name" value="HotDog_dom_sf"/>
</dbReference>
<dbReference type="PANTHER" id="PTHR38110:SF1">
    <property type="entry name" value="THIOESTERASE DOMAIN-CONTAINING PROTEIN"/>
    <property type="match status" value="1"/>
</dbReference>
<feature type="domain" description="Acyl-CoA thioesterase-like N-terminal HotDog" evidence="1">
    <location>
        <begin position="31"/>
        <end position="113"/>
    </location>
</feature>
<dbReference type="Gene3D" id="2.40.160.210">
    <property type="entry name" value="Acyl-CoA thioesterase, double hotdog domain"/>
    <property type="match status" value="1"/>
</dbReference>
<dbReference type="eggNOG" id="COG1946">
    <property type="taxonomic scope" value="Bacteria"/>
</dbReference>
<dbReference type="RefSeq" id="WP_040271653.1">
    <property type="nucleotide sequence ID" value="NZ_CP023714.1"/>
</dbReference>
<protein>
    <submittedName>
        <fullName evidence="3">Uncharacterized protein</fullName>
    </submittedName>
</protein>
<dbReference type="OrthoDB" id="4370297at2"/>
<dbReference type="InterPro" id="IPR042171">
    <property type="entry name" value="Acyl-CoA_hotdog"/>
</dbReference>
<gene>
    <name evidence="3" type="ORF">RHRU231_420056</name>
</gene>